<feature type="region of interest" description="Disordered" evidence="1">
    <location>
        <begin position="405"/>
        <end position="431"/>
    </location>
</feature>
<reference evidence="2" key="1">
    <citation type="journal article" date="2020" name="Front. Microbiol.">
        <title>Gene regulatory networks of Penicillium echinulatum 2HH and Penicillium oxalicum 114-2 inferred by a computational biology approach.</title>
        <authorList>
            <person name="Lenz A.R."/>
            <person name="Galan-Vasquez E."/>
            <person name="Balbinot E."/>
            <person name="De Abreu F.P."/>
            <person name="De Oliveira N.S."/>
            <person name="Da Rosa L.O."/>
            <person name="De Avila E Silva S."/>
            <person name="Camassola M."/>
            <person name="Dillon A.J.P."/>
            <person name="Perez-Rueda E."/>
        </authorList>
    </citation>
    <scope>NUCLEOTIDE SEQUENCE</scope>
    <source>
        <strain evidence="2">S1M29</strain>
    </source>
</reference>
<comment type="caution">
    <text evidence="2">The sequence shown here is derived from an EMBL/GenBank/DDBJ whole genome shotgun (WGS) entry which is preliminary data.</text>
</comment>
<sequence>MASSEYSQTLQNITDAKLEELSLKRQIFLERKASAIDAAESTASPIAKIRALADGVKSCFNIPLKDGRVMIRSGNHTQLEIDLANLDRFLQQADYDPAISPDMIERWHRTLLRYLAIQTLKYEYATLFAQLTKEWLSVKKNQSSQSRATSQGDFEKIASTAKMESRQSWEKTVFTAAGHDAEVITAFLTELFSGLGPPGPVGETGQARGVDKTLQELRERVGNCGSYVSAPLVKPTTLTWVIDGLLNSDLMSGKQQTALREFTKDDTVLSELCDVINMRLARLDAWTWGPAVQVEQKRQMNGKYHMHMHEDLIQAIFLQYIGVMWSKSFKTAIREFRAKRDNWKSRRSQIPATDKKRLEFFSYGKYNETPSLQTTKEIIHREAYFVSQLPESEYEIRKHDEGELEASSWVKAKRPRAKQTAPGPRPGTRGMAYRKIAPSAAAAAEETEESDEDMGFCLYDDDPSGEPDANYTDIYGSSMKSPANQSKAKQNLLLLLSADTIINKRLHGEITCFRAQYESLYPSLPHSTILAVLRFFGVSEKWLSFFEKFLAAPLKFMDEPQAEPRTRRRGTPGSHALSELFGETTLFCLDLMINKETEGEILWRVNDDMWFWSRDQETCVAAWKAIQRFNEKMGIPIGEDTCGGAHITTEKKQRNSTIHPVLPKGKIRWGMLYLNPESGNFEIDQDMVDEHIKELQRQLDDKQGSIFGWIQAWNSYASTFFSYNFGVPANCLGQRHVDMMLKTHERIQREIFSSGPGGSRGDSSVITHLREMIQSRFGTENLPDGYFFLPIDLGGLELSSPFIPLVALRDSVVTDPDSLLDGFLEAEKRDYANHKRWFDAKDKNSAEFRDRSRPEDADEFMSFEEYTRYREYLNYRGRTNLVEVYDKLLTLPQLQDIKQDVSGPVTLALGQLQGQSNLSGVQSDWYMMSSYWRWLAQLYGPEIVERFGGFNIVDPGLLPIGLVSQFRSGRVSWAEE</sequence>
<evidence type="ECO:0000256" key="1">
    <source>
        <dbReference type="SAM" id="MobiDB-lite"/>
    </source>
</evidence>
<gene>
    <name evidence="2" type="ORF">PECM_008082</name>
</gene>
<proteinExistence type="predicted"/>
<keyword evidence="3" id="KW-1185">Reference proteome</keyword>
<evidence type="ECO:0000313" key="3">
    <source>
        <dbReference type="Proteomes" id="UP000631181"/>
    </source>
</evidence>
<dbReference type="Proteomes" id="UP000631181">
    <property type="component" value="Unassembled WGS sequence"/>
</dbReference>
<accession>A0A8J8WLU1</accession>
<evidence type="ECO:0000313" key="2">
    <source>
        <dbReference type="EMBL" id="KAF7719150.1"/>
    </source>
</evidence>
<dbReference type="AlphaFoldDB" id="A0A8J8WLU1"/>
<dbReference type="EMBL" id="WIWV01000008">
    <property type="protein sequence ID" value="KAF7719150.1"/>
    <property type="molecule type" value="Genomic_DNA"/>
</dbReference>
<dbReference type="OrthoDB" id="74545at2759"/>
<dbReference type="PANTHER" id="PTHR37015">
    <property type="entry name" value="REVERSE TRANSCRIPTASE DOMAIN-CONTAINING PROTEIN"/>
    <property type="match status" value="1"/>
</dbReference>
<dbReference type="PANTHER" id="PTHR37015:SF2">
    <property type="entry name" value="REVERSE TRANSCRIPTASE DOMAIN-CONTAINING PROTEIN"/>
    <property type="match status" value="1"/>
</dbReference>
<protein>
    <recommendedName>
        <fullName evidence="4">Reverse transcriptase domain-containing protein</fullName>
    </recommendedName>
</protein>
<evidence type="ECO:0008006" key="4">
    <source>
        <dbReference type="Google" id="ProtNLM"/>
    </source>
</evidence>
<name>A0A8J8WLU1_9EURO</name>
<organism evidence="2 3">
    <name type="scientific">Penicillium ucsense</name>
    <dbReference type="NCBI Taxonomy" id="2839758"/>
    <lineage>
        <taxon>Eukaryota</taxon>
        <taxon>Fungi</taxon>
        <taxon>Dikarya</taxon>
        <taxon>Ascomycota</taxon>
        <taxon>Pezizomycotina</taxon>
        <taxon>Eurotiomycetes</taxon>
        <taxon>Eurotiomycetidae</taxon>
        <taxon>Eurotiales</taxon>
        <taxon>Aspergillaceae</taxon>
        <taxon>Penicillium</taxon>
    </lineage>
</organism>